<dbReference type="Proteomes" id="UP000030655">
    <property type="component" value="Unassembled WGS sequence"/>
</dbReference>
<dbReference type="InterPro" id="IPR004327">
    <property type="entry name" value="Phstyr_phstse_ac"/>
</dbReference>
<evidence type="ECO:0000256" key="2">
    <source>
        <dbReference type="ARBA" id="ARBA00004496"/>
    </source>
</evidence>
<evidence type="ECO:0000256" key="4">
    <source>
        <dbReference type="ARBA" id="ARBA00022490"/>
    </source>
</evidence>
<dbReference type="VEuPathDB" id="MicrosporidiaDB:H312_01010"/>
<keyword evidence="5 7" id="KW-0697">Rotamase</keyword>
<evidence type="ECO:0000256" key="5">
    <source>
        <dbReference type="ARBA" id="ARBA00023110"/>
    </source>
</evidence>
<gene>
    <name evidence="8" type="ORF">H312_01010</name>
</gene>
<dbReference type="HOGENOM" id="CLU_030733_4_0_1"/>
<dbReference type="InterPro" id="IPR043170">
    <property type="entry name" value="PTPA_C_lid"/>
</dbReference>
<evidence type="ECO:0000256" key="1">
    <source>
        <dbReference type="ARBA" id="ARBA00000971"/>
    </source>
</evidence>
<dbReference type="OrthoDB" id="16120at2759"/>
<dbReference type="GO" id="GO:0000159">
    <property type="term" value="C:protein phosphatase type 2A complex"/>
    <property type="evidence" value="ECO:0007669"/>
    <property type="project" value="TreeGrafter"/>
</dbReference>
<reference evidence="8 9" key="2">
    <citation type="submission" date="2014-03" db="EMBL/GenBank/DDBJ databases">
        <title>The Genome Sequence of Anncaliia algerae insect isolate PRA339.</title>
        <authorList>
            <consortium name="The Broad Institute Genome Sequencing Platform"/>
            <consortium name="The Broad Institute Genome Sequencing Center for Infectious Disease"/>
            <person name="Cuomo C."/>
            <person name="Becnel J."/>
            <person name="Sanscrainte N."/>
            <person name="Walker B."/>
            <person name="Young S.K."/>
            <person name="Zeng Q."/>
            <person name="Gargeya S."/>
            <person name="Fitzgerald M."/>
            <person name="Haas B."/>
            <person name="Abouelleil A."/>
            <person name="Alvarado L."/>
            <person name="Arachchi H.M."/>
            <person name="Berlin A.M."/>
            <person name="Chapman S.B."/>
            <person name="Dewar J."/>
            <person name="Goldberg J."/>
            <person name="Griggs A."/>
            <person name="Gujja S."/>
            <person name="Hansen M."/>
            <person name="Howarth C."/>
            <person name="Imamovic A."/>
            <person name="Larimer J."/>
            <person name="McCowan C."/>
            <person name="Murphy C."/>
            <person name="Neiman D."/>
            <person name="Pearson M."/>
            <person name="Priest M."/>
            <person name="Roberts A."/>
            <person name="Saif S."/>
            <person name="Shea T."/>
            <person name="Sisk P."/>
            <person name="Sykes S."/>
            <person name="Wortman J."/>
            <person name="Nusbaum C."/>
            <person name="Birren B."/>
        </authorList>
    </citation>
    <scope>NUCLEOTIDE SEQUENCE [LARGE SCALE GENOMIC DNA]</scope>
    <source>
        <strain evidence="8 9">PRA339</strain>
    </source>
</reference>
<keyword evidence="9" id="KW-1185">Reference proteome</keyword>
<comment type="subcellular location">
    <subcellularLocation>
        <location evidence="2 7">Cytoplasm</location>
    </subcellularLocation>
</comment>
<dbReference type="GO" id="GO:0007052">
    <property type="term" value="P:mitotic spindle organization"/>
    <property type="evidence" value="ECO:0007669"/>
    <property type="project" value="TreeGrafter"/>
</dbReference>
<dbReference type="Gene3D" id="1.20.120.1150">
    <property type="match status" value="1"/>
</dbReference>
<accession>A0A059F3B4</accession>
<comment type="catalytic activity">
    <reaction evidence="1 7">
        <text>[protein]-peptidylproline (omega=180) = [protein]-peptidylproline (omega=0)</text>
        <dbReference type="Rhea" id="RHEA:16237"/>
        <dbReference type="Rhea" id="RHEA-COMP:10747"/>
        <dbReference type="Rhea" id="RHEA-COMP:10748"/>
        <dbReference type="ChEBI" id="CHEBI:83833"/>
        <dbReference type="ChEBI" id="CHEBI:83834"/>
        <dbReference type="EC" id="5.2.1.8"/>
    </reaction>
</comment>
<dbReference type="Pfam" id="PF03095">
    <property type="entry name" value="PTPA"/>
    <property type="match status" value="1"/>
</dbReference>
<dbReference type="GO" id="GO:0008160">
    <property type="term" value="F:protein tyrosine phosphatase activator activity"/>
    <property type="evidence" value="ECO:0007669"/>
    <property type="project" value="TreeGrafter"/>
</dbReference>
<evidence type="ECO:0000313" key="9">
    <source>
        <dbReference type="Proteomes" id="UP000030655"/>
    </source>
</evidence>
<dbReference type="GO" id="GO:0003755">
    <property type="term" value="F:peptidyl-prolyl cis-trans isomerase activity"/>
    <property type="evidence" value="ECO:0007669"/>
    <property type="project" value="UniProtKB-KW"/>
</dbReference>
<sequence>MLIEIQSNFSKTLAHKQIKQFLNQINLNIIREDQTESKIVMDLLKRTNDLIESIPLKKKGRFADEALSDFHNALSNTDIEFDNDIYFKESFGNSSRLDYGTGHELNFLCFLKCLVDDKKVKLNEVFLTIREYFRIVRYFIAKFNVEPAGSKGIWGLDDYQLLPFLLGSAELRGTNVTFDELIGNNEYCFGEALNYVIEVKGKEISAHSPLLYSYKEHNWDKVNNLIFKLYDESIFKNNVVNQHFIYSEHLKDTLIISDQ</sequence>
<dbReference type="SUPFAM" id="SSF140984">
    <property type="entry name" value="PTPA-like"/>
    <property type="match status" value="1"/>
</dbReference>
<comment type="function">
    <text evidence="7">PPIases accelerate the folding of proteins. It catalyzes the cis-trans isomerization of proline imidic peptide bonds in oligopeptides.</text>
</comment>
<dbReference type="EC" id="5.2.1.8" evidence="7"/>
<reference evidence="9" key="1">
    <citation type="submission" date="2013-02" db="EMBL/GenBank/DDBJ databases">
        <authorList>
            <consortium name="The Broad Institute Genome Sequencing Platform"/>
            <person name="Cuomo C."/>
            <person name="Becnel J."/>
            <person name="Sanscrainte N."/>
            <person name="Walker B."/>
            <person name="Young S.K."/>
            <person name="Zeng Q."/>
            <person name="Gargeya S."/>
            <person name="Fitzgerald M."/>
            <person name="Haas B."/>
            <person name="Abouelleil A."/>
            <person name="Alvarado L."/>
            <person name="Arachchi H.M."/>
            <person name="Berlin A.M."/>
            <person name="Chapman S.B."/>
            <person name="Dewar J."/>
            <person name="Goldberg J."/>
            <person name="Griggs A."/>
            <person name="Gujja S."/>
            <person name="Hansen M."/>
            <person name="Howarth C."/>
            <person name="Imamovic A."/>
            <person name="Larimer J."/>
            <person name="McCowan C."/>
            <person name="Murphy C."/>
            <person name="Neiman D."/>
            <person name="Pearson M."/>
            <person name="Priest M."/>
            <person name="Roberts A."/>
            <person name="Saif S."/>
            <person name="Shea T."/>
            <person name="Sisk P."/>
            <person name="Sykes S."/>
            <person name="Wortman J."/>
            <person name="Nusbaum C."/>
            <person name="Birren B."/>
        </authorList>
    </citation>
    <scope>NUCLEOTIDE SEQUENCE [LARGE SCALE GENOMIC DNA]</scope>
    <source>
        <strain evidence="9">PRA339</strain>
    </source>
</reference>
<evidence type="ECO:0000313" key="8">
    <source>
        <dbReference type="EMBL" id="KCZ81557.1"/>
    </source>
</evidence>
<dbReference type="EMBL" id="KK365140">
    <property type="protein sequence ID" value="KCZ81557.1"/>
    <property type="molecule type" value="Genomic_DNA"/>
</dbReference>
<dbReference type="AlphaFoldDB" id="A0A059F3B4"/>
<dbReference type="GO" id="GO:0005737">
    <property type="term" value="C:cytoplasm"/>
    <property type="evidence" value="ECO:0007669"/>
    <property type="project" value="UniProtKB-SubCell"/>
</dbReference>
<keyword evidence="6 7" id="KW-0413">Isomerase</keyword>
<dbReference type="InterPro" id="IPR037218">
    <property type="entry name" value="PTPA_sf"/>
</dbReference>
<dbReference type="PANTHER" id="PTHR10012">
    <property type="entry name" value="SERINE/THREONINE-PROTEIN PHOSPHATASE 2A REGULATORY SUBUNIT B"/>
    <property type="match status" value="1"/>
</dbReference>
<evidence type="ECO:0000256" key="3">
    <source>
        <dbReference type="ARBA" id="ARBA00011019"/>
    </source>
</evidence>
<keyword evidence="4 7" id="KW-0963">Cytoplasm</keyword>
<comment type="similarity">
    <text evidence="3 7">Belongs to the PTPA-type PPIase family.</text>
</comment>
<protein>
    <recommendedName>
        <fullName evidence="7">Serine/threonine-protein phosphatase 2A activator</fullName>
        <ecNumber evidence="7">5.2.1.8</ecNumber>
    </recommendedName>
    <alternativeName>
        <fullName evidence="7">Phosphotyrosyl phosphatase activator</fullName>
    </alternativeName>
</protein>
<dbReference type="GO" id="GO:0005634">
    <property type="term" value="C:nucleus"/>
    <property type="evidence" value="ECO:0007669"/>
    <property type="project" value="TreeGrafter"/>
</dbReference>
<evidence type="ECO:0000256" key="6">
    <source>
        <dbReference type="ARBA" id="ARBA00023235"/>
    </source>
</evidence>
<dbReference type="STRING" id="1288291.A0A059F3B4"/>
<dbReference type="PANTHER" id="PTHR10012:SF0">
    <property type="entry name" value="SERINE_THREONINE-PROTEIN PHOSPHATASE 2A ACTIVATOR"/>
    <property type="match status" value="1"/>
</dbReference>
<evidence type="ECO:0000256" key="7">
    <source>
        <dbReference type="RuleBase" id="RU361210"/>
    </source>
</evidence>
<name>A0A059F3B4_9MICR</name>
<proteinExistence type="inferred from homology"/>
<organism evidence="8 9">
    <name type="scientific">Anncaliia algerae PRA339</name>
    <dbReference type="NCBI Taxonomy" id="1288291"/>
    <lineage>
        <taxon>Eukaryota</taxon>
        <taxon>Fungi</taxon>
        <taxon>Fungi incertae sedis</taxon>
        <taxon>Microsporidia</taxon>
        <taxon>Tubulinosematoidea</taxon>
        <taxon>Tubulinosematidae</taxon>
        <taxon>Anncaliia</taxon>
    </lineage>
</organism>